<keyword evidence="2" id="KW-0560">Oxidoreductase</keyword>
<dbReference type="SUPFAM" id="SSF51735">
    <property type="entry name" value="NAD(P)-binding Rossmann-fold domains"/>
    <property type="match status" value="1"/>
</dbReference>
<reference evidence="4 5" key="2">
    <citation type="journal article" date="2013" name="Stand. Genomic Sci.">
        <title>Complete genome sequence of Halorhodospira halophila SL1.</title>
        <authorList>
            <person name="Challacombe J.F."/>
            <person name="Majid S."/>
            <person name="Deole R."/>
            <person name="Brettin T.S."/>
            <person name="Bruce D."/>
            <person name="Delano S.F."/>
            <person name="Detter J.C."/>
            <person name="Gleasner C.D."/>
            <person name="Han C.S."/>
            <person name="Misra M."/>
            <person name="Reitenga K.G."/>
            <person name="Mikhailova N."/>
            <person name="Woyke T."/>
            <person name="Pitluck S."/>
            <person name="Nolan M."/>
            <person name="Land M.L."/>
            <person name="Saunders E."/>
            <person name="Tapia R."/>
            <person name="Lapidus A."/>
            <person name="Ivanova N."/>
            <person name="Hoff W.D."/>
        </authorList>
    </citation>
    <scope>NUCLEOTIDE SEQUENCE [LARGE SCALE GENOMIC DNA]</scope>
    <source>
        <strain evidence="5">DSM 244 / SL1</strain>
    </source>
</reference>
<dbReference type="RefSeq" id="WP_011814337.1">
    <property type="nucleotide sequence ID" value="NC_008789.1"/>
</dbReference>
<dbReference type="STRING" id="349124.Hhal_1550"/>
<dbReference type="KEGG" id="hha:Hhal_1550"/>
<dbReference type="GO" id="GO:0016020">
    <property type="term" value="C:membrane"/>
    <property type="evidence" value="ECO:0007669"/>
    <property type="project" value="TreeGrafter"/>
</dbReference>
<dbReference type="NCBIfam" id="NF005489">
    <property type="entry name" value="PRK07102.1"/>
    <property type="match status" value="1"/>
</dbReference>
<dbReference type="PANTHER" id="PTHR44196:SF1">
    <property type="entry name" value="DEHYDROGENASE_REDUCTASE SDR FAMILY MEMBER 7B"/>
    <property type="match status" value="1"/>
</dbReference>
<evidence type="ECO:0000256" key="2">
    <source>
        <dbReference type="ARBA" id="ARBA00023002"/>
    </source>
</evidence>
<dbReference type="InterPro" id="IPR036291">
    <property type="entry name" value="NAD(P)-bd_dom_sf"/>
</dbReference>
<dbReference type="PROSITE" id="PS00061">
    <property type="entry name" value="ADH_SHORT"/>
    <property type="match status" value="1"/>
</dbReference>
<dbReference type="OrthoDB" id="335726at2"/>
<sequence>MSRPRIVIFGATSAITQALARHYAESGAALTLLGRNEERLQEVAADLRARGAADTTILRFDADDPQQLTAVVDRCWRESAPVDLAIIGYGTLPDQAACEREPDQAAQALATNGVSVIVLLLALARHFEGQDHGSIAVFSSVARDRGRPSNAVYGAAKGAVSIFLSGLRARLHKSGVHVLTIKPGFVDTPMTQGLALPRVLLTTPERVAADLRKAIQRRRSTLYTPWFWRWILLIIRSIPEPLFKRLSL</sequence>
<evidence type="ECO:0000256" key="1">
    <source>
        <dbReference type="ARBA" id="ARBA00006484"/>
    </source>
</evidence>
<protein>
    <submittedName>
        <fullName evidence="4">Short-chain dehydrogenase/reductase SDR</fullName>
    </submittedName>
</protein>
<dbReference type="PANTHER" id="PTHR44196">
    <property type="entry name" value="DEHYDROGENASE/REDUCTASE SDR FAMILY MEMBER 7B"/>
    <property type="match status" value="1"/>
</dbReference>
<dbReference type="AlphaFoldDB" id="A1WXA3"/>
<dbReference type="Proteomes" id="UP000000647">
    <property type="component" value="Chromosome"/>
</dbReference>
<dbReference type="GO" id="GO:0016491">
    <property type="term" value="F:oxidoreductase activity"/>
    <property type="evidence" value="ECO:0007669"/>
    <property type="project" value="UniProtKB-KW"/>
</dbReference>
<name>A1WXA3_HALHL</name>
<dbReference type="PRINTS" id="PR00081">
    <property type="entry name" value="GDHRDH"/>
</dbReference>
<dbReference type="Pfam" id="PF00106">
    <property type="entry name" value="adh_short"/>
    <property type="match status" value="1"/>
</dbReference>
<proteinExistence type="inferred from homology"/>
<feature type="domain" description="Ketoreductase" evidence="3">
    <location>
        <begin position="4"/>
        <end position="188"/>
    </location>
</feature>
<evidence type="ECO:0000313" key="5">
    <source>
        <dbReference type="Proteomes" id="UP000000647"/>
    </source>
</evidence>
<comment type="similarity">
    <text evidence="1">Belongs to the short-chain dehydrogenases/reductases (SDR) family.</text>
</comment>
<gene>
    <name evidence="4" type="ordered locus">Hhal_1550</name>
</gene>
<dbReference type="eggNOG" id="COG0300">
    <property type="taxonomic scope" value="Bacteria"/>
</dbReference>
<dbReference type="Gene3D" id="3.40.50.720">
    <property type="entry name" value="NAD(P)-binding Rossmann-like Domain"/>
    <property type="match status" value="1"/>
</dbReference>
<dbReference type="InterPro" id="IPR020904">
    <property type="entry name" value="Sc_DH/Rdtase_CS"/>
</dbReference>
<accession>A1WXA3</accession>
<keyword evidence="5" id="KW-1185">Reference proteome</keyword>
<reference evidence="5" key="1">
    <citation type="submission" date="2006-12" db="EMBL/GenBank/DDBJ databases">
        <title>Complete sequence of Halorhodospira halophila SL1.</title>
        <authorList>
            <consortium name="US DOE Joint Genome Institute"/>
            <person name="Copeland A."/>
            <person name="Lucas S."/>
            <person name="Lapidus A."/>
            <person name="Barry K."/>
            <person name="Detter J.C."/>
            <person name="Glavina del Rio T."/>
            <person name="Hammon N."/>
            <person name="Israni S."/>
            <person name="Dalin E."/>
            <person name="Tice H."/>
            <person name="Pitluck S."/>
            <person name="Saunders E."/>
            <person name="Brettin T."/>
            <person name="Bruce D."/>
            <person name="Han C."/>
            <person name="Tapia R."/>
            <person name="Schmutz J."/>
            <person name="Larimer F."/>
            <person name="Land M."/>
            <person name="Hauser L."/>
            <person name="Kyrpides N."/>
            <person name="Mikhailova N."/>
            <person name="Hoff W."/>
            <person name="Richardson P."/>
        </authorList>
    </citation>
    <scope>NUCLEOTIDE SEQUENCE [LARGE SCALE GENOMIC DNA]</scope>
    <source>
        <strain evidence="5">DSM 244 / SL1</strain>
    </source>
</reference>
<evidence type="ECO:0000259" key="3">
    <source>
        <dbReference type="SMART" id="SM00822"/>
    </source>
</evidence>
<dbReference type="InterPro" id="IPR002347">
    <property type="entry name" value="SDR_fam"/>
</dbReference>
<organism evidence="4 5">
    <name type="scientific">Halorhodospira halophila (strain DSM 244 / SL1)</name>
    <name type="common">Ectothiorhodospira halophila (strain DSM 244 / SL1)</name>
    <dbReference type="NCBI Taxonomy" id="349124"/>
    <lineage>
        <taxon>Bacteria</taxon>
        <taxon>Pseudomonadati</taxon>
        <taxon>Pseudomonadota</taxon>
        <taxon>Gammaproteobacteria</taxon>
        <taxon>Chromatiales</taxon>
        <taxon>Ectothiorhodospiraceae</taxon>
        <taxon>Halorhodospira</taxon>
    </lineage>
</organism>
<dbReference type="InterPro" id="IPR057326">
    <property type="entry name" value="KR_dom"/>
</dbReference>
<evidence type="ECO:0000313" key="4">
    <source>
        <dbReference type="EMBL" id="ABM62315.1"/>
    </source>
</evidence>
<dbReference type="EMBL" id="CP000544">
    <property type="protein sequence ID" value="ABM62315.1"/>
    <property type="molecule type" value="Genomic_DNA"/>
</dbReference>
<dbReference type="SMART" id="SM00822">
    <property type="entry name" value="PKS_KR"/>
    <property type="match status" value="1"/>
</dbReference>
<dbReference type="HOGENOM" id="CLU_010194_2_1_6"/>